<dbReference type="RefSeq" id="WP_053584619.1">
    <property type="nucleotide sequence ID" value="NZ_LGRV01000003.1"/>
</dbReference>
<dbReference type="EMBL" id="LGRV01000003">
    <property type="protein sequence ID" value="KOS69748.1"/>
    <property type="molecule type" value="Genomic_DNA"/>
</dbReference>
<dbReference type="PANTHER" id="PTHR43259:SF1">
    <property type="entry name" value="N-ACETYLTRANSFERASE DOMAIN-CONTAINING PROTEIN"/>
    <property type="match status" value="1"/>
</dbReference>
<dbReference type="Proteomes" id="UP000050668">
    <property type="component" value="Unassembled WGS sequence"/>
</dbReference>
<evidence type="ECO:0000313" key="2">
    <source>
        <dbReference type="EMBL" id="KOS69748.1"/>
    </source>
</evidence>
<evidence type="ECO:0000313" key="3">
    <source>
        <dbReference type="Proteomes" id="UP000050668"/>
    </source>
</evidence>
<dbReference type="InterPro" id="IPR052829">
    <property type="entry name" value="N-acetyltransferase_domain"/>
</dbReference>
<dbReference type="CDD" id="cd04301">
    <property type="entry name" value="NAT_SF"/>
    <property type="match status" value="1"/>
</dbReference>
<dbReference type="InterPro" id="IPR016181">
    <property type="entry name" value="Acyl_CoA_acyltransferase"/>
</dbReference>
<dbReference type="SUPFAM" id="SSF55729">
    <property type="entry name" value="Acyl-CoA N-acyltransferases (Nat)"/>
    <property type="match status" value="1"/>
</dbReference>
<comment type="caution">
    <text evidence="2">The sequence shown here is derived from an EMBL/GenBank/DDBJ whole genome shotgun (WGS) entry which is preliminary data.</text>
</comment>
<sequence>MNNLDFEDYMASAITDYAVDKVAAGAWAKAESEQLSKEAFERLLPKGVNTENEYLFSILNSEASQKVGYLWFQLSETLLGKTAFILDFVIFEQYRGRGYGHQTLKVLEEVAKNLDIHKIALHVFAHNTTAIALYEKVGYKNTDITMAKYL</sequence>
<name>A0ABR5K4C1_9BACI</name>
<dbReference type="PANTHER" id="PTHR43259">
    <property type="entry name" value="SPT10P"/>
    <property type="match status" value="1"/>
</dbReference>
<evidence type="ECO:0000259" key="1">
    <source>
        <dbReference type="PROSITE" id="PS51186"/>
    </source>
</evidence>
<organism evidence="2 3">
    <name type="scientific">Lysinibacillus contaminans</name>
    <dbReference type="NCBI Taxonomy" id="1293441"/>
    <lineage>
        <taxon>Bacteria</taxon>
        <taxon>Bacillati</taxon>
        <taxon>Bacillota</taxon>
        <taxon>Bacilli</taxon>
        <taxon>Bacillales</taxon>
        <taxon>Bacillaceae</taxon>
        <taxon>Lysinibacillus</taxon>
    </lineage>
</organism>
<accession>A0ABR5K4C1</accession>
<dbReference type="PROSITE" id="PS51186">
    <property type="entry name" value="GNAT"/>
    <property type="match status" value="1"/>
</dbReference>
<gene>
    <name evidence="2" type="ORF">AEA09_05315</name>
</gene>
<feature type="domain" description="N-acetyltransferase" evidence="1">
    <location>
        <begin position="12"/>
        <end position="150"/>
    </location>
</feature>
<dbReference type="InterPro" id="IPR000182">
    <property type="entry name" value="GNAT_dom"/>
</dbReference>
<protein>
    <submittedName>
        <fullName evidence="2">GNAT family acetyltransferase</fullName>
    </submittedName>
</protein>
<keyword evidence="3" id="KW-1185">Reference proteome</keyword>
<reference evidence="3" key="1">
    <citation type="submission" date="2015-07" db="EMBL/GenBank/DDBJ databases">
        <title>Fjat-14205 dsm 2895.</title>
        <authorList>
            <person name="Liu B."/>
            <person name="Wang J."/>
            <person name="Zhu Y."/>
            <person name="Liu G."/>
            <person name="Chen Q."/>
            <person name="Chen Z."/>
            <person name="Lan J."/>
            <person name="Che J."/>
            <person name="Ge C."/>
            <person name="Shi H."/>
            <person name="Pan Z."/>
            <person name="Liu X."/>
        </authorList>
    </citation>
    <scope>NUCLEOTIDE SEQUENCE [LARGE SCALE GENOMIC DNA]</scope>
    <source>
        <strain evidence="3">DSM 25560</strain>
    </source>
</reference>
<proteinExistence type="predicted"/>
<dbReference type="Pfam" id="PF00583">
    <property type="entry name" value="Acetyltransf_1"/>
    <property type="match status" value="1"/>
</dbReference>
<dbReference type="Gene3D" id="3.40.630.30">
    <property type="match status" value="1"/>
</dbReference>